<dbReference type="EMBL" id="JNSK01000119">
    <property type="protein sequence ID" value="KGA14736.1"/>
    <property type="molecule type" value="Genomic_DNA"/>
</dbReference>
<proteinExistence type="predicted"/>
<organism evidence="2">
    <name type="scientific">freshwater metagenome</name>
    <dbReference type="NCBI Taxonomy" id="449393"/>
    <lineage>
        <taxon>unclassified sequences</taxon>
        <taxon>metagenomes</taxon>
        <taxon>ecological metagenomes</taxon>
    </lineage>
</organism>
<evidence type="ECO:0000256" key="1">
    <source>
        <dbReference type="SAM" id="MobiDB-lite"/>
    </source>
</evidence>
<name>A0A094QJX7_9ZZZZ</name>
<comment type="caution">
    <text evidence="2">The sequence shown here is derived from an EMBL/GenBank/DDBJ whole genome shotgun (WGS) entry which is preliminary data.</text>
</comment>
<evidence type="ECO:0000313" key="2">
    <source>
        <dbReference type="EMBL" id="KGA14736.1"/>
    </source>
</evidence>
<evidence type="ECO:0008006" key="3">
    <source>
        <dbReference type="Google" id="ProtNLM"/>
    </source>
</evidence>
<protein>
    <recommendedName>
        <fullName evidence="3">FMN-binding domain-containing protein</fullName>
    </recommendedName>
</protein>
<dbReference type="AlphaFoldDB" id="A0A094QJX7"/>
<accession>A0A094QJX7</accession>
<reference evidence="2" key="1">
    <citation type="submission" date="2014-05" db="EMBL/GenBank/DDBJ databases">
        <title>Key roles for freshwater Actinobacteria revealed by deep metagenomic sequencing.</title>
        <authorList>
            <person name="Ghai R."/>
            <person name="Mizuno C.M."/>
            <person name="Picazo A."/>
            <person name="Camacho A."/>
            <person name="Rodriguez-Valera F."/>
        </authorList>
    </citation>
    <scope>NUCLEOTIDE SEQUENCE</scope>
</reference>
<feature type="compositionally biased region" description="Low complexity" evidence="1">
    <location>
        <begin position="38"/>
        <end position="99"/>
    </location>
</feature>
<gene>
    <name evidence="2" type="ORF">GM50_19040</name>
</gene>
<sequence>MKRFLLITAGTVGGLGAVLSVTPPQLGSSAIDFGSELTALPTPDTTTQAPTPSQSATSTATKAATPTKTTAAKPTSVATSTTAASTPAAAQTQTQSAAPAPTPTVKTISGDFAGPVVNTRYGNVQVEITVTNGKITNAIALLAPTGKNDRYTRFAIPVLKQQTLAAQSTDIQGASGASYTTYGWRLSLQGAMAKAGL</sequence>
<feature type="region of interest" description="Disordered" evidence="1">
    <location>
        <begin position="37"/>
        <end position="103"/>
    </location>
</feature>